<evidence type="ECO:0000256" key="1">
    <source>
        <dbReference type="SAM" id="MobiDB-lite"/>
    </source>
</evidence>
<feature type="compositionally biased region" description="Low complexity" evidence="1">
    <location>
        <begin position="53"/>
        <end position="64"/>
    </location>
</feature>
<gene>
    <name evidence="2" type="ORF">FF38_06195</name>
</gene>
<dbReference type="EMBL" id="JRES01000835">
    <property type="protein sequence ID" value="KNC27969.1"/>
    <property type="molecule type" value="Genomic_DNA"/>
</dbReference>
<name>A0A0L0C986_LUCCU</name>
<evidence type="ECO:0000313" key="3">
    <source>
        <dbReference type="Proteomes" id="UP000037069"/>
    </source>
</evidence>
<keyword evidence="3" id="KW-1185">Reference proteome</keyword>
<dbReference type="AlphaFoldDB" id="A0A0L0C986"/>
<comment type="caution">
    <text evidence="2">The sequence shown here is derived from an EMBL/GenBank/DDBJ whole genome shotgun (WGS) entry which is preliminary data.</text>
</comment>
<protein>
    <submittedName>
        <fullName evidence="2">Uncharacterized protein</fullName>
    </submittedName>
</protein>
<reference evidence="2 3" key="1">
    <citation type="journal article" date="2015" name="Nat. Commun.">
        <title>Lucilia cuprina genome unlocks parasitic fly biology to underpin future interventions.</title>
        <authorList>
            <person name="Anstead C.A."/>
            <person name="Korhonen P.K."/>
            <person name="Young N.D."/>
            <person name="Hall R.S."/>
            <person name="Jex A.R."/>
            <person name="Murali S.C."/>
            <person name="Hughes D.S."/>
            <person name="Lee S.F."/>
            <person name="Perry T."/>
            <person name="Stroehlein A.J."/>
            <person name="Ansell B.R."/>
            <person name="Breugelmans B."/>
            <person name="Hofmann A."/>
            <person name="Qu J."/>
            <person name="Dugan S."/>
            <person name="Lee S.L."/>
            <person name="Chao H."/>
            <person name="Dinh H."/>
            <person name="Han Y."/>
            <person name="Doddapaneni H.V."/>
            <person name="Worley K.C."/>
            <person name="Muzny D.M."/>
            <person name="Ioannidis P."/>
            <person name="Waterhouse R.M."/>
            <person name="Zdobnov E.M."/>
            <person name="James P.J."/>
            <person name="Bagnall N.H."/>
            <person name="Kotze A.C."/>
            <person name="Gibbs R.A."/>
            <person name="Richards S."/>
            <person name="Batterham P."/>
            <person name="Gasser R.B."/>
        </authorList>
    </citation>
    <scope>NUCLEOTIDE SEQUENCE [LARGE SCALE GENOMIC DNA]</scope>
    <source>
        <strain evidence="2 3">LS</strain>
        <tissue evidence="2">Full body</tissue>
    </source>
</reference>
<accession>A0A0L0C986</accession>
<dbReference type="OrthoDB" id="8965057at2759"/>
<sequence>MNTESDLLTFAQRKQHYDCDKSYIKELFTADTRPRSVRVLYEDAGKVTPPPSSSTAQSSAAGSPIQFASGHVLGDGSSNNDGMLDMTNAGGTNHHHHLAAGSDDLLLCSSAFGINTNRMMRTRIDAEIEIRLQDT</sequence>
<proteinExistence type="predicted"/>
<evidence type="ECO:0000313" key="2">
    <source>
        <dbReference type="EMBL" id="KNC27969.1"/>
    </source>
</evidence>
<organism evidence="2 3">
    <name type="scientific">Lucilia cuprina</name>
    <name type="common">Green bottle fly</name>
    <name type="synonym">Australian sheep blowfly</name>
    <dbReference type="NCBI Taxonomy" id="7375"/>
    <lineage>
        <taxon>Eukaryota</taxon>
        <taxon>Metazoa</taxon>
        <taxon>Ecdysozoa</taxon>
        <taxon>Arthropoda</taxon>
        <taxon>Hexapoda</taxon>
        <taxon>Insecta</taxon>
        <taxon>Pterygota</taxon>
        <taxon>Neoptera</taxon>
        <taxon>Endopterygota</taxon>
        <taxon>Diptera</taxon>
        <taxon>Brachycera</taxon>
        <taxon>Muscomorpha</taxon>
        <taxon>Oestroidea</taxon>
        <taxon>Calliphoridae</taxon>
        <taxon>Luciliinae</taxon>
        <taxon>Lucilia</taxon>
    </lineage>
</organism>
<dbReference type="Proteomes" id="UP000037069">
    <property type="component" value="Unassembled WGS sequence"/>
</dbReference>
<dbReference type="STRING" id="7375.A0A0L0C986"/>
<feature type="region of interest" description="Disordered" evidence="1">
    <location>
        <begin position="43"/>
        <end position="81"/>
    </location>
</feature>